<dbReference type="InterPro" id="IPR021848">
    <property type="entry name" value="HODM_asu-like"/>
</dbReference>
<gene>
    <name evidence="1" type="ORF">CKO43_07920</name>
</gene>
<sequence length="307" mass="32778">MSFDFDAAVTAPFRMQPGLRRLAPGARQLSPLAPGSRHQREKLAVLSAFAGDALLQRPGFDAGPALQALCAHAAAEHPTAFAWDGVRAQALLAGVAVAGAEVQRLGRSRSGDAVQRCLQQLPPPWRLAGLLALAFAEDFAIVDGSDGSLPWLAVALPSNWAPEDKVGRSFAAAHAPVADNRLLLGAADALTALVTDGGARERFVWNVSPHPRLHAHPRRVDGAGWALTPVERAWWRTERQTFLPVPGERQAVFTIEVQVQPLAEVLLVPGRAARLHAALASMSPSVLAYRGLAPVHDSLLAWLAARR</sequence>
<evidence type="ECO:0008006" key="3">
    <source>
        <dbReference type="Google" id="ProtNLM"/>
    </source>
</evidence>
<protein>
    <recommendedName>
        <fullName evidence="3">DUF3445 domain-containing protein</fullName>
    </recommendedName>
</protein>
<dbReference type="RefSeq" id="WP_200378343.1">
    <property type="nucleotide sequence ID" value="NZ_NRRU01000023.1"/>
</dbReference>
<comment type="caution">
    <text evidence="1">The sequence shown here is derived from an EMBL/GenBank/DDBJ whole genome shotgun (WGS) entry which is preliminary data.</text>
</comment>
<reference evidence="1" key="2">
    <citation type="journal article" date="2020" name="Microorganisms">
        <title>Osmotic Adaptation and Compatible Solute Biosynthesis of Phototrophic Bacteria as Revealed from Genome Analyses.</title>
        <authorList>
            <person name="Imhoff J.F."/>
            <person name="Rahn T."/>
            <person name="Kunzel S."/>
            <person name="Keller A."/>
            <person name="Neulinger S.C."/>
        </authorList>
    </citation>
    <scope>NUCLEOTIDE SEQUENCE</scope>
    <source>
        <strain evidence="1">IM 151</strain>
    </source>
</reference>
<evidence type="ECO:0000313" key="1">
    <source>
        <dbReference type="EMBL" id="MBK1712703.1"/>
    </source>
</evidence>
<evidence type="ECO:0000313" key="2">
    <source>
        <dbReference type="Proteomes" id="UP001041814"/>
    </source>
</evidence>
<dbReference type="EMBL" id="NRRU01000023">
    <property type="protein sequence ID" value="MBK1712703.1"/>
    <property type="molecule type" value="Genomic_DNA"/>
</dbReference>
<name>A0ABS1DT92_RUBGE</name>
<accession>A0ABS1DT92</accession>
<reference evidence="1" key="1">
    <citation type="submission" date="2017-08" db="EMBL/GenBank/DDBJ databases">
        <authorList>
            <person name="Imhoff J.F."/>
            <person name="Rahn T."/>
            <person name="Kuenzel S."/>
            <person name="Neulinger S.C."/>
        </authorList>
    </citation>
    <scope>NUCLEOTIDE SEQUENCE</scope>
    <source>
        <strain evidence="1">IM 151</strain>
    </source>
</reference>
<proteinExistence type="predicted"/>
<dbReference type="Pfam" id="PF11927">
    <property type="entry name" value="HODM_asu-like"/>
    <property type="match status" value="1"/>
</dbReference>
<organism evidence="1 2">
    <name type="scientific">Rubrivivax gelatinosus</name>
    <name type="common">Rhodocyclus gelatinosus</name>
    <name type="synonym">Rhodopseudomonas gelatinosa</name>
    <dbReference type="NCBI Taxonomy" id="28068"/>
    <lineage>
        <taxon>Bacteria</taxon>
        <taxon>Pseudomonadati</taxon>
        <taxon>Pseudomonadota</taxon>
        <taxon>Betaproteobacteria</taxon>
        <taxon>Burkholderiales</taxon>
        <taxon>Sphaerotilaceae</taxon>
        <taxon>Rubrivivax</taxon>
    </lineage>
</organism>
<dbReference type="Proteomes" id="UP001041814">
    <property type="component" value="Unassembled WGS sequence"/>
</dbReference>
<keyword evidence="2" id="KW-1185">Reference proteome</keyword>